<dbReference type="InterPro" id="IPR041644">
    <property type="entry name" value="GNAT_C"/>
</dbReference>
<sequence>MNLPELCQLIELQQEITSEVEKFYNSFDFKTVQEDLQKLKNMNTEKEARVHLNQIFPDDTDQIKMLTCMLICAVDIYQFYLTKGIPKQIYIDTMKCFTRFISECKNKTGKFAFDRAFWTARQINALLFRIGELEYEMTTINEKQVVSVHIPSDAIFTDEKCTESLNEAKKFFARFFPTFNDVDYMCESWLLMPELKTFLSKDSNIIKFQNRFKIKEVIYEDKEYLEWVFKTRNCEIKDLPEKTTLQRKLKDHLLKGGKFGSALGYLKK</sequence>
<evidence type="ECO:0000259" key="1">
    <source>
        <dbReference type="Pfam" id="PF18082"/>
    </source>
</evidence>
<feature type="domain" description="GNAT-like C-terminal" evidence="2">
    <location>
        <begin position="127"/>
        <end position="266"/>
    </location>
</feature>
<keyword evidence="4" id="KW-1185">Reference proteome</keyword>
<dbReference type="InterPro" id="IPR041273">
    <property type="entry name" value="NAT_N"/>
</dbReference>
<dbReference type="Pfam" id="PF18082">
    <property type="entry name" value="NAT_N"/>
    <property type="match status" value="1"/>
</dbReference>
<proteinExistence type="predicted"/>
<name>A0ABR2L772_9EUKA</name>
<comment type="caution">
    <text evidence="3">The sequence shown here is derived from an EMBL/GenBank/DDBJ whole genome shotgun (WGS) entry which is preliminary data.</text>
</comment>
<dbReference type="EMBL" id="JAPFFF010000001">
    <property type="protein sequence ID" value="KAK8899164.1"/>
    <property type="molecule type" value="Genomic_DNA"/>
</dbReference>
<evidence type="ECO:0000259" key="2">
    <source>
        <dbReference type="Pfam" id="PF18164"/>
    </source>
</evidence>
<dbReference type="Gene3D" id="3.40.630.120">
    <property type="match status" value="1"/>
</dbReference>
<evidence type="ECO:0000313" key="4">
    <source>
        <dbReference type="Proteomes" id="UP001470230"/>
    </source>
</evidence>
<dbReference type="Proteomes" id="UP001470230">
    <property type="component" value="Unassembled WGS sequence"/>
</dbReference>
<accession>A0ABR2L772</accession>
<protein>
    <submittedName>
        <fullName evidence="3">Uncharacterized protein</fullName>
    </submittedName>
</protein>
<dbReference type="Pfam" id="PF18164">
    <property type="entry name" value="GNAT_C"/>
    <property type="match status" value="1"/>
</dbReference>
<reference evidence="3 4" key="1">
    <citation type="submission" date="2024-04" db="EMBL/GenBank/DDBJ databases">
        <title>Tritrichomonas musculus Genome.</title>
        <authorList>
            <person name="Alves-Ferreira E."/>
            <person name="Grigg M."/>
            <person name="Lorenzi H."/>
            <person name="Galac M."/>
        </authorList>
    </citation>
    <scope>NUCLEOTIDE SEQUENCE [LARGE SCALE GENOMIC DNA]</scope>
    <source>
        <strain evidence="3 4">EAF2021</strain>
    </source>
</reference>
<gene>
    <name evidence="3" type="ORF">M9Y10_001466</name>
</gene>
<evidence type="ECO:0000313" key="3">
    <source>
        <dbReference type="EMBL" id="KAK8899164.1"/>
    </source>
</evidence>
<organism evidence="3 4">
    <name type="scientific">Tritrichomonas musculus</name>
    <dbReference type="NCBI Taxonomy" id="1915356"/>
    <lineage>
        <taxon>Eukaryota</taxon>
        <taxon>Metamonada</taxon>
        <taxon>Parabasalia</taxon>
        <taxon>Tritrichomonadida</taxon>
        <taxon>Tritrichomonadidae</taxon>
        <taxon>Tritrichomonas</taxon>
    </lineage>
</organism>
<feature type="domain" description="N-acyltransferase N-terminal" evidence="1">
    <location>
        <begin position="1"/>
        <end position="123"/>
    </location>
</feature>